<evidence type="ECO:0000259" key="9">
    <source>
        <dbReference type="PROSITE" id="PS50023"/>
    </source>
</evidence>
<evidence type="ECO:0000256" key="8">
    <source>
        <dbReference type="PROSITE-ProRule" id="PRU00125"/>
    </source>
</evidence>
<protein>
    <submittedName>
        <fullName evidence="10">LIM/homeobox protein Lhx5</fullName>
    </submittedName>
</protein>
<evidence type="ECO:0000256" key="6">
    <source>
        <dbReference type="ARBA" id="ARBA00023155"/>
    </source>
</evidence>
<evidence type="ECO:0000256" key="5">
    <source>
        <dbReference type="ARBA" id="ARBA00023125"/>
    </source>
</evidence>
<keyword evidence="5 10" id="KW-0238">DNA-binding</keyword>
<evidence type="ECO:0000256" key="3">
    <source>
        <dbReference type="ARBA" id="ARBA00022833"/>
    </source>
</evidence>
<accession>A0A0A9ZDK0</accession>
<dbReference type="SMART" id="SM00132">
    <property type="entry name" value="LIM"/>
    <property type="match status" value="2"/>
</dbReference>
<dbReference type="PANTHER" id="PTHR24208">
    <property type="entry name" value="LIM/HOMEOBOX PROTEIN LHX"/>
    <property type="match status" value="1"/>
</dbReference>
<dbReference type="InterPro" id="IPR001781">
    <property type="entry name" value="Znf_LIM"/>
</dbReference>
<dbReference type="GO" id="GO:0000977">
    <property type="term" value="F:RNA polymerase II transcription regulatory region sequence-specific DNA binding"/>
    <property type="evidence" value="ECO:0007669"/>
    <property type="project" value="TreeGrafter"/>
</dbReference>
<comment type="subcellular location">
    <subcellularLocation>
        <location evidence="1">Nucleus</location>
    </subcellularLocation>
</comment>
<dbReference type="PANTHER" id="PTHR24208:SF166">
    <property type="entry name" value="LIM HOMEOBOX TRANSCRIPTION FACTOR 1 ALPHA, ISOFORM B"/>
    <property type="match status" value="1"/>
</dbReference>
<dbReference type="CDD" id="cd08368">
    <property type="entry name" value="LIM"/>
    <property type="match status" value="1"/>
</dbReference>
<dbReference type="EMBL" id="GDHC01010920">
    <property type="protein sequence ID" value="JAQ07709.1"/>
    <property type="molecule type" value="Transcribed_RNA"/>
</dbReference>
<keyword evidence="3 8" id="KW-0862">Zinc</keyword>
<dbReference type="Gene3D" id="2.10.110.10">
    <property type="entry name" value="Cysteine Rich Protein"/>
    <property type="match status" value="2"/>
</dbReference>
<keyword evidence="7" id="KW-0539">Nucleus</keyword>
<dbReference type="SUPFAM" id="SSF57716">
    <property type="entry name" value="Glucocorticoid receptor-like (DNA-binding domain)"/>
    <property type="match status" value="1"/>
</dbReference>
<evidence type="ECO:0000313" key="10">
    <source>
        <dbReference type="EMBL" id="JAG39890.1"/>
    </source>
</evidence>
<reference evidence="10" key="1">
    <citation type="journal article" date="2014" name="PLoS ONE">
        <title>Transcriptome-Based Identification of ABC Transporters in the Western Tarnished Plant Bug Lygus hesperus.</title>
        <authorList>
            <person name="Hull J.J."/>
            <person name="Chaney K."/>
            <person name="Geib S.M."/>
            <person name="Fabrick J.A."/>
            <person name="Brent C.S."/>
            <person name="Walsh D."/>
            <person name="Lavine L.C."/>
        </authorList>
    </citation>
    <scope>NUCLEOTIDE SEQUENCE</scope>
</reference>
<proteinExistence type="predicted"/>
<feature type="domain" description="LIM zinc-binding" evidence="9">
    <location>
        <begin position="94"/>
        <end position="158"/>
    </location>
</feature>
<reference evidence="11" key="3">
    <citation type="journal article" date="2016" name="Gigascience">
        <title>De novo construction of an expanded transcriptome assembly for the western tarnished plant bug, Lygus hesperus.</title>
        <authorList>
            <person name="Tassone E.E."/>
            <person name="Geib S.M."/>
            <person name="Hall B."/>
            <person name="Fabrick J.A."/>
            <person name="Brent C.S."/>
            <person name="Hull J.J."/>
        </authorList>
    </citation>
    <scope>NUCLEOTIDE SEQUENCE</scope>
</reference>
<evidence type="ECO:0000256" key="1">
    <source>
        <dbReference type="ARBA" id="ARBA00004123"/>
    </source>
</evidence>
<keyword evidence="2 8" id="KW-0479">Metal-binding</keyword>
<dbReference type="EMBL" id="GBHO01003714">
    <property type="protein sequence ID" value="JAG39890.1"/>
    <property type="molecule type" value="Transcribed_RNA"/>
</dbReference>
<evidence type="ECO:0000256" key="2">
    <source>
        <dbReference type="ARBA" id="ARBA00022723"/>
    </source>
</evidence>
<gene>
    <name evidence="10" type="primary">lhx5</name>
    <name evidence="10" type="ORF">CM83_991</name>
    <name evidence="11" type="ORF">g.14568</name>
</gene>
<evidence type="ECO:0000256" key="4">
    <source>
        <dbReference type="ARBA" id="ARBA00023038"/>
    </source>
</evidence>
<evidence type="ECO:0000313" key="11">
    <source>
        <dbReference type="EMBL" id="JAQ07709.1"/>
    </source>
</evidence>
<evidence type="ECO:0000256" key="7">
    <source>
        <dbReference type="ARBA" id="ARBA00023242"/>
    </source>
</evidence>
<dbReference type="AlphaFoldDB" id="A0A0A9ZDK0"/>
<dbReference type="GO" id="GO:0005634">
    <property type="term" value="C:nucleus"/>
    <property type="evidence" value="ECO:0007669"/>
    <property type="project" value="UniProtKB-SubCell"/>
</dbReference>
<keyword evidence="6 10" id="KW-0371">Homeobox</keyword>
<dbReference type="PROSITE" id="PS50023">
    <property type="entry name" value="LIM_DOMAIN_2"/>
    <property type="match status" value="1"/>
</dbReference>
<dbReference type="Pfam" id="PF00412">
    <property type="entry name" value="LIM"/>
    <property type="match status" value="2"/>
</dbReference>
<keyword evidence="4 8" id="KW-0440">LIM domain</keyword>
<reference evidence="10" key="2">
    <citation type="submission" date="2014-07" db="EMBL/GenBank/DDBJ databases">
        <authorList>
            <person name="Hull J."/>
        </authorList>
    </citation>
    <scope>NUCLEOTIDE SEQUENCE</scope>
</reference>
<organism evidence="10">
    <name type="scientific">Lygus hesperus</name>
    <name type="common">Western plant bug</name>
    <dbReference type="NCBI Taxonomy" id="30085"/>
    <lineage>
        <taxon>Eukaryota</taxon>
        <taxon>Metazoa</taxon>
        <taxon>Ecdysozoa</taxon>
        <taxon>Arthropoda</taxon>
        <taxon>Hexapoda</taxon>
        <taxon>Insecta</taxon>
        <taxon>Pterygota</taxon>
        <taxon>Neoptera</taxon>
        <taxon>Paraneoptera</taxon>
        <taxon>Hemiptera</taxon>
        <taxon>Heteroptera</taxon>
        <taxon>Panheteroptera</taxon>
        <taxon>Cimicomorpha</taxon>
        <taxon>Miridae</taxon>
        <taxon>Mirini</taxon>
        <taxon>Lygus</taxon>
    </lineage>
</organism>
<sequence>MSQQFPGKLFCSVHGENVDQCCDVCGEPLALDTYTTTIHDACAIHDDVEAVVPPTAQSQQQHTEVVGGNSATCASSDGIQQPEVVHNSNTRTTVTCKSCNKPIGTAQKQLRVNDVPYHVQCAICSVCNVQLTEEPDTKPYVLDNTLYCHTHLLEKLLQNCAGCGKQLQGAIIAIASNVIKGKKLTFHPECYACTFCNTSLRGSKFLRIPPDAYNDVVDV</sequence>
<dbReference type="GO" id="GO:0046872">
    <property type="term" value="F:metal ion binding"/>
    <property type="evidence" value="ECO:0007669"/>
    <property type="project" value="UniProtKB-KW"/>
</dbReference>
<name>A0A0A9ZDK0_LYGHE</name>
<dbReference type="GO" id="GO:0000981">
    <property type="term" value="F:DNA-binding transcription factor activity, RNA polymerase II-specific"/>
    <property type="evidence" value="ECO:0007669"/>
    <property type="project" value="TreeGrafter"/>
</dbReference>
<dbReference type="GO" id="GO:0030182">
    <property type="term" value="P:neuron differentiation"/>
    <property type="evidence" value="ECO:0007669"/>
    <property type="project" value="TreeGrafter"/>
</dbReference>
<dbReference type="InterPro" id="IPR050453">
    <property type="entry name" value="LIM_Homeobox_TF"/>
</dbReference>